<evidence type="ECO:0000256" key="4">
    <source>
        <dbReference type="ARBA" id="ARBA00022490"/>
    </source>
</evidence>
<reference evidence="13 14" key="1">
    <citation type="journal article" date="2019" name="J. Hered.">
        <title>An Improved Genome Assembly for Drosophila navojoa, the Basal Species in the mojavensis Cluster.</title>
        <authorList>
            <person name="Vanderlinde T."/>
            <person name="Dupim E.G."/>
            <person name="Nazario-Yepiz N.O."/>
            <person name="Carvalho A.B."/>
        </authorList>
    </citation>
    <scope>NUCLEOTIDE SEQUENCE [LARGE SCALE GENOMIC DNA]</scope>
    <source>
        <strain evidence="13">Navoj_Jal97</strain>
        <tissue evidence="13">Whole organism</tissue>
    </source>
</reference>
<dbReference type="PANTHER" id="PTHR13291:SF0">
    <property type="entry name" value="JOSEPHIN-LIKE PROTEIN"/>
    <property type="match status" value="1"/>
</dbReference>
<keyword evidence="7 11" id="KW-0378">Hydrolase</keyword>
<evidence type="ECO:0000256" key="2">
    <source>
        <dbReference type="ARBA" id="ARBA00004514"/>
    </source>
</evidence>
<dbReference type="GO" id="GO:0006508">
    <property type="term" value="P:proteolysis"/>
    <property type="evidence" value="ECO:0007669"/>
    <property type="project" value="UniProtKB-KW"/>
</dbReference>
<evidence type="ECO:0000313" key="13">
    <source>
        <dbReference type="EMBL" id="TDG44713.1"/>
    </source>
</evidence>
<dbReference type="AlphaFoldDB" id="A0A484B7F1"/>
<feature type="domain" description="Josephin" evidence="12">
    <location>
        <begin position="1"/>
        <end position="172"/>
    </location>
</feature>
<dbReference type="GO" id="GO:0016579">
    <property type="term" value="P:protein deubiquitination"/>
    <property type="evidence" value="ECO:0007669"/>
    <property type="project" value="InterPro"/>
</dbReference>
<dbReference type="Gene3D" id="3.90.70.40">
    <property type="match status" value="1"/>
</dbReference>
<organism evidence="13 14">
    <name type="scientific">Drosophila navojoa</name>
    <name type="common">Fruit fly</name>
    <dbReference type="NCBI Taxonomy" id="7232"/>
    <lineage>
        <taxon>Eukaryota</taxon>
        <taxon>Metazoa</taxon>
        <taxon>Ecdysozoa</taxon>
        <taxon>Arthropoda</taxon>
        <taxon>Hexapoda</taxon>
        <taxon>Insecta</taxon>
        <taxon>Pterygota</taxon>
        <taxon>Neoptera</taxon>
        <taxon>Endopterygota</taxon>
        <taxon>Diptera</taxon>
        <taxon>Brachycera</taxon>
        <taxon>Muscomorpha</taxon>
        <taxon>Ephydroidea</taxon>
        <taxon>Drosophilidae</taxon>
        <taxon>Drosophila</taxon>
    </lineage>
</organism>
<name>A0A484B7F1_DRONA</name>
<evidence type="ECO:0000256" key="7">
    <source>
        <dbReference type="ARBA" id="ARBA00022801"/>
    </source>
</evidence>
<dbReference type="EC" id="3.4.19.12" evidence="3"/>
<comment type="subcellular location">
    <subcellularLocation>
        <location evidence="2">Cytoplasm</location>
        <location evidence="2">Cytosol</location>
    </subcellularLocation>
</comment>
<dbReference type="Proteomes" id="UP000295192">
    <property type="component" value="Unassembled WGS sequence"/>
</dbReference>
<evidence type="ECO:0000313" key="14">
    <source>
        <dbReference type="Proteomes" id="UP000295192"/>
    </source>
</evidence>
<accession>A0A484B7F1</accession>
<keyword evidence="14" id="KW-1185">Reference proteome</keyword>
<comment type="caution">
    <text evidence="13">The sequence shown here is derived from an EMBL/GenBank/DDBJ whole genome shotgun (WGS) entry which is preliminary data.</text>
</comment>
<dbReference type="FunFam" id="3.90.70.40:FF:000003">
    <property type="entry name" value="josephin-2 isoform X1"/>
    <property type="match status" value="1"/>
</dbReference>
<comment type="catalytic activity">
    <reaction evidence="1">
        <text>Thiol-dependent hydrolysis of ester, thioester, amide, peptide and isopeptide bonds formed by the C-terminal Gly of ubiquitin (a 76-residue protein attached to proteins as an intracellular targeting signal).</text>
        <dbReference type="EC" id="3.4.19.12"/>
    </reaction>
</comment>
<gene>
    <name evidence="13" type="ORF">AWZ03_008854</name>
</gene>
<dbReference type="GO" id="GO:0005829">
    <property type="term" value="C:cytosol"/>
    <property type="evidence" value="ECO:0007669"/>
    <property type="project" value="UniProtKB-SubCell"/>
</dbReference>
<proteinExistence type="predicted"/>
<feature type="active site" evidence="11">
    <location>
        <position position="122"/>
    </location>
</feature>
<dbReference type="SMART" id="SM01246">
    <property type="entry name" value="Josephin"/>
    <property type="match status" value="1"/>
</dbReference>
<evidence type="ECO:0000256" key="9">
    <source>
        <dbReference type="ARBA" id="ARBA00069892"/>
    </source>
</evidence>
<dbReference type="EMBL" id="LSRL02000096">
    <property type="protein sequence ID" value="TDG44713.1"/>
    <property type="molecule type" value="Genomic_DNA"/>
</dbReference>
<evidence type="ECO:0000259" key="12">
    <source>
        <dbReference type="PROSITE" id="PS50957"/>
    </source>
</evidence>
<keyword evidence="6" id="KW-0833">Ubl conjugation pathway</keyword>
<dbReference type="STRING" id="7232.A0A484B7F1"/>
<evidence type="ECO:0000256" key="5">
    <source>
        <dbReference type="ARBA" id="ARBA00022670"/>
    </source>
</evidence>
<comment type="function">
    <text evidence="8">Cleaves 'Lys-63'-linked poly-ubiquitin chains, and with lesser efficiency 'Lys-48'-linked poly-ubiquitin chains (in vitro). May act as a deubiquitinating enzyme.</text>
</comment>
<dbReference type="InterPro" id="IPR040053">
    <property type="entry name" value="JOSD1/2"/>
</dbReference>
<dbReference type="OrthoDB" id="422700at2759"/>
<evidence type="ECO:0000256" key="6">
    <source>
        <dbReference type="ARBA" id="ARBA00022786"/>
    </source>
</evidence>
<evidence type="ECO:0000256" key="8">
    <source>
        <dbReference type="ARBA" id="ARBA00058284"/>
    </source>
</evidence>
<dbReference type="PROSITE" id="PS50957">
    <property type="entry name" value="JOSEPHIN"/>
    <property type="match status" value="1"/>
</dbReference>
<feature type="active site" evidence="11">
    <location>
        <position position="107"/>
    </location>
</feature>
<feature type="active site" evidence="11">
    <location>
        <position position="5"/>
    </location>
</feature>
<dbReference type="Pfam" id="PF02099">
    <property type="entry name" value="Josephin"/>
    <property type="match status" value="1"/>
</dbReference>
<dbReference type="InterPro" id="IPR006155">
    <property type="entry name" value="Josephin"/>
</dbReference>
<dbReference type="OMA" id="QRNCEAV"/>
<protein>
    <recommendedName>
        <fullName evidence="9">Josephin-2</fullName>
        <ecNumber evidence="3">3.4.19.12</ecNumber>
    </recommendedName>
    <alternativeName>
        <fullName evidence="10">Josephin domain-containing protein 2</fullName>
    </alternativeName>
</protein>
<keyword evidence="4" id="KW-0963">Cytoplasm</keyword>
<evidence type="ECO:0000256" key="11">
    <source>
        <dbReference type="PROSITE-ProRule" id="PRU00331"/>
    </source>
</evidence>
<sequence length="180" mass="21045">MRQLCALHALNNLFQGDQSYTKGELDDICNNLSPNVWINPHRSVLGLGNYDINVIMTALQKRNCEAIWFDKRKDPSIIDLDSIIGFILNIPSDYKFGVITLPLRRRHWIAVRRIGDSYYNLDSKLRQPELLGNEADMLQFLREQLSDELHQRELFLVLEQQSGENTDQRWIKQSYRKAVV</sequence>
<evidence type="ECO:0000256" key="3">
    <source>
        <dbReference type="ARBA" id="ARBA00012759"/>
    </source>
</evidence>
<evidence type="ECO:0000256" key="1">
    <source>
        <dbReference type="ARBA" id="ARBA00000707"/>
    </source>
</evidence>
<keyword evidence="5" id="KW-0645">Protease</keyword>
<dbReference type="GO" id="GO:0004843">
    <property type="term" value="F:cysteine-type deubiquitinase activity"/>
    <property type="evidence" value="ECO:0007669"/>
    <property type="project" value="UniProtKB-EC"/>
</dbReference>
<dbReference type="PANTHER" id="PTHR13291">
    <property type="entry name" value="JOSEPHIN 1, 2"/>
    <property type="match status" value="1"/>
</dbReference>
<evidence type="ECO:0000256" key="10">
    <source>
        <dbReference type="ARBA" id="ARBA00077222"/>
    </source>
</evidence>